<dbReference type="PROSITE" id="PS50887">
    <property type="entry name" value="GGDEF"/>
    <property type="match status" value="1"/>
</dbReference>
<dbReference type="Pfam" id="PF00990">
    <property type="entry name" value="GGDEF"/>
    <property type="match status" value="1"/>
</dbReference>
<dbReference type="PANTHER" id="PTHR44757:SF2">
    <property type="entry name" value="BIOFILM ARCHITECTURE MAINTENANCE PROTEIN MBAA"/>
    <property type="match status" value="1"/>
</dbReference>
<dbReference type="Proteomes" id="UP000613512">
    <property type="component" value="Unassembled WGS sequence"/>
</dbReference>
<name>A0A916RTP6_9BACI</name>
<keyword evidence="4" id="KW-1185">Reference proteome</keyword>
<dbReference type="PANTHER" id="PTHR44757">
    <property type="entry name" value="DIGUANYLATE CYCLASE DGCP"/>
    <property type="match status" value="1"/>
</dbReference>
<dbReference type="InterPro" id="IPR029787">
    <property type="entry name" value="Nucleotide_cyclase"/>
</dbReference>
<accession>A0A916RTP6</accession>
<dbReference type="Gene3D" id="3.30.70.270">
    <property type="match status" value="1"/>
</dbReference>
<organism evidence="3 4">
    <name type="scientific">Ornithinibacillus halotolerans</name>
    <dbReference type="NCBI Taxonomy" id="1274357"/>
    <lineage>
        <taxon>Bacteria</taxon>
        <taxon>Bacillati</taxon>
        <taxon>Bacillota</taxon>
        <taxon>Bacilli</taxon>
        <taxon>Bacillales</taxon>
        <taxon>Bacillaceae</taxon>
        <taxon>Ornithinibacillus</taxon>
    </lineage>
</organism>
<evidence type="ECO:0008006" key="5">
    <source>
        <dbReference type="Google" id="ProtNLM"/>
    </source>
</evidence>
<evidence type="ECO:0000259" key="2">
    <source>
        <dbReference type="PROSITE" id="PS50887"/>
    </source>
</evidence>
<dbReference type="AlphaFoldDB" id="A0A916RTP6"/>
<evidence type="ECO:0000313" key="4">
    <source>
        <dbReference type="Proteomes" id="UP000613512"/>
    </source>
</evidence>
<dbReference type="Gene3D" id="3.20.20.450">
    <property type="entry name" value="EAL domain"/>
    <property type="match status" value="1"/>
</dbReference>
<dbReference type="InterPro" id="IPR001633">
    <property type="entry name" value="EAL_dom"/>
</dbReference>
<evidence type="ECO:0000313" key="3">
    <source>
        <dbReference type="EMBL" id="GGA70649.1"/>
    </source>
</evidence>
<comment type="caution">
    <text evidence="3">The sequence shown here is derived from an EMBL/GenBank/DDBJ whole genome shotgun (WGS) entry which is preliminary data.</text>
</comment>
<dbReference type="InterPro" id="IPR035919">
    <property type="entry name" value="EAL_sf"/>
</dbReference>
<feature type="domain" description="GGDEF" evidence="2">
    <location>
        <begin position="1"/>
        <end position="96"/>
    </location>
</feature>
<gene>
    <name evidence="3" type="ORF">GCM10008025_13110</name>
</gene>
<reference evidence="3" key="1">
    <citation type="journal article" date="2014" name="Int. J. Syst. Evol. Microbiol.">
        <title>Complete genome sequence of Corynebacterium casei LMG S-19264T (=DSM 44701T), isolated from a smear-ripened cheese.</title>
        <authorList>
            <consortium name="US DOE Joint Genome Institute (JGI-PGF)"/>
            <person name="Walter F."/>
            <person name="Albersmeier A."/>
            <person name="Kalinowski J."/>
            <person name="Ruckert C."/>
        </authorList>
    </citation>
    <scope>NUCLEOTIDE SEQUENCE</scope>
    <source>
        <strain evidence="3">CGMCC 1.12408</strain>
    </source>
</reference>
<reference evidence="3" key="2">
    <citation type="submission" date="2020-09" db="EMBL/GenBank/DDBJ databases">
        <authorList>
            <person name="Sun Q."/>
            <person name="Zhou Y."/>
        </authorList>
    </citation>
    <scope>NUCLEOTIDE SEQUENCE</scope>
    <source>
        <strain evidence="3">CGMCC 1.12408</strain>
    </source>
</reference>
<dbReference type="Pfam" id="PF00563">
    <property type="entry name" value="EAL"/>
    <property type="match status" value="1"/>
</dbReference>
<dbReference type="InterPro" id="IPR052155">
    <property type="entry name" value="Biofilm_reg_signaling"/>
</dbReference>
<evidence type="ECO:0000259" key="1">
    <source>
        <dbReference type="PROSITE" id="PS50883"/>
    </source>
</evidence>
<proteinExistence type="predicted"/>
<feature type="domain" description="EAL" evidence="1">
    <location>
        <begin position="105"/>
        <end position="163"/>
    </location>
</feature>
<dbReference type="SUPFAM" id="SSF141868">
    <property type="entry name" value="EAL domain-like"/>
    <property type="match status" value="1"/>
</dbReference>
<dbReference type="PROSITE" id="PS50883">
    <property type="entry name" value="EAL"/>
    <property type="match status" value="1"/>
</dbReference>
<protein>
    <recommendedName>
        <fullName evidence="5">GGDEF domain-containing protein</fullName>
    </recommendedName>
</protein>
<sequence>MSTGNRFSKSLGSNDFVDLIEKYTDRKEIESIVDNTLRLIEVPITVKDYDLHITASVGISLFPKDGDNRLTLLENAHSALYYVKERGGNNYQFYSNLKDVSLYKKYTLEKDIRNAIVNEEFELYYQPQVEPFSGIIKGAEALIRWNHHEWGLVLPGEFIPLAE</sequence>
<dbReference type="SUPFAM" id="SSF55073">
    <property type="entry name" value="Nucleotide cyclase"/>
    <property type="match status" value="1"/>
</dbReference>
<dbReference type="EMBL" id="BMEY01000005">
    <property type="protein sequence ID" value="GGA70649.1"/>
    <property type="molecule type" value="Genomic_DNA"/>
</dbReference>
<dbReference type="InterPro" id="IPR000160">
    <property type="entry name" value="GGDEF_dom"/>
</dbReference>
<dbReference type="InterPro" id="IPR043128">
    <property type="entry name" value="Rev_trsase/Diguanyl_cyclase"/>
</dbReference>